<dbReference type="InterPro" id="IPR022500">
    <property type="entry name" value="PRTRC_ThiF"/>
</dbReference>
<dbReference type="Gene3D" id="3.40.50.720">
    <property type="entry name" value="NAD(P)-binding Rossmann-like Domain"/>
    <property type="match status" value="1"/>
</dbReference>
<dbReference type="NCBIfam" id="TIGR03736">
    <property type="entry name" value="PRTRC_ThiF"/>
    <property type="match status" value="1"/>
</dbReference>
<dbReference type="SUPFAM" id="SSF69572">
    <property type="entry name" value="Activating enzymes of the ubiquitin-like proteins"/>
    <property type="match status" value="1"/>
</dbReference>
<proteinExistence type="predicted"/>
<dbReference type="Pfam" id="PF00899">
    <property type="entry name" value="ThiF"/>
    <property type="match status" value="1"/>
</dbReference>
<gene>
    <name evidence="2" type="ORF">UFOVP74_6</name>
</gene>
<sequence length="255" mass="28217">MEKRHYTPTYLLNPGHKITVNIVGLGGTGSHVLSCLGELNETLIALEHPGLHVYAYDHDTVSATNIGRQRFSQSDIGANKAAVLVTRINRYYGTEWEAIPKAYGEGDNVANITISCVDTVVARLEINKNLNILKNGIYDPMEQPYYWLDMGNSSKTGQVVLGTVKTAPGMEGVEEHVAILPTVVKMFPELRTIKDSDTPSCSMAEAIAKQDLYINSTLARVGMNILWKLFREGVISYHGLYLNLDTMCMNPIKVQ</sequence>
<reference evidence="2" key="1">
    <citation type="submission" date="2020-04" db="EMBL/GenBank/DDBJ databases">
        <authorList>
            <person name="Chiriac C."/>
            <person name="Salcher M."/>
            <person name="Ghai R."/>
            <person name="Kavagutti S V."/>
        </authorList>
    </citation>
    <scope>NUCLEOTIDE SEQUENCE</scope>
</reference>
<evidence type="ECO:0000259" key="1">
    <source>
        <dbReference type="Pfam" id="PF00899"/>
    </source>
</evidence>
<protein>
    <submittedName>
        <fullName evidence="2">PRTRC_ThiF, PRTRC system ThiF family protein</fullName>
    </submittedName>
</protein>
<dbReference type="InterPro" id="IPR000594">
    <property type="entry name" value="ThiF_NAD_FAD-bd"/>
</dbReference>
<name>A0A6J5KZR8_9CAUD</name>
<dbReference type="InterPro" id="IPR035985">
    <property type="entry name" value="Ubiquitin-activating_enz"/>
</dbReference>
<dbReference type="CDD" id="cd01483">
    <property type="entry name" value="E1_enzyme_family"/>
    <property type="match status" value="1"/>
</dbReference>
<dbReference type="EMBL" id="LR796196">
    <property type="protein sequence ID" value="CAB4126433.1"/>
    <property type="molecule type" value="Genomic_DNA"/>
</dbReference>
<evidence type="ECO:0000313" key="2">
    <source>
        <dbReference type="EMBL" id="CAB4126433.1"/>
    </source>
</evidence>
<dbReference type="GO" id="GO:0008641">
    <property type="term" value="F:ubiquitin-like modifier activating enzyme activity"/>
    <property type="evidence" value="ECO:0007669"/>
    <property type="project" value="InterPro"/>
</dbReference>
<feature type="domain" description="THIF-type NAD/FAD binding fold" evidence="1">
    <location>
        <begin position="18"/>
        <end position="124"/>
    </location>
</feature>
<accession>A0A6J5KZR8</accession>
<organism evidence="2">
    <name type="scientific">uncultured Caudovirales phage</name>
    <dbReference type="NCBI Taxonomy" id="2100421"/>
    <lineage>
        <taxon>Viruses</taxon>
        <taxon>Duplodnaviria</taxon>
        <taxon>Heunggongvirae</taxon>
        <taxon>Uroviricota</taxon>
        <taxon>Caudoviricetes</taxon>
        <taxon>Peduoviridae</taxon>
        <taxon>Maltschvirus</taxon>
        <taxon>Maltschvirus maltsch</taxon>
    </lineage>
</organism>